<organism evidence="2 3">
    <name type="scientific">Streptomyces uncialis</name>
    <dbReference type="NCBI Taxonomy" id="1048205"/>
    <lineage>
        <taxon>Bacteria</taxon>
        <taxon>Bacillati</taxon>
        <taxon>Actinomycetota</taxon>
        <taxon>Actinomycetes</taxon>
        <taxon>Kitasatosporales</taxon>
        <taxon>Streptomycetaceae</taxon>
        <taxon>Streptomyces</taxon>
    </lineage>
</organism>
<dbReference type="Pfam" id="PF19054">
    <property type="entry name" value="DUF5753"/>
    <property type="match status" value="1"/>
</dbReference>
<keyword evidence="3" id="KW-1185">Reference proteome</keyword>
<proteinExistence type="predicted"/>
<dbReference type="GO" id="GO:0003677">
    <property type="term" value="F:DNA binding"/>
    <property type="evidence" value="ECO:0007669"/>
    <property type="project" value="InterPro"/>
</dbReference>
<comment type="caution">
    <text evidence="2">The sequence shown here is derived from an EMBL/GenBank/DDBJ whole genome shotgun (WGS) entry which is preliminary data.</text>
</comment>
<dbReference type="InterPro" id="IPR001387">
    <property type="entry name" value="Cro/C1-type_HTH"/>
</dbReference>
<dbReference type="EMBL" id="LFBV01000010">
    <property type="protein sequence ID" value="OKH91343.1"/>
    <property type="molecule type" value="Genomic_DNA"/>
</dbReference>
<dbReference type="RefSeq" id="WP_073793597.1">
    <property type="nucleotide sequence ID" value="NZ_CP109290.1"/>
</dbReference>
<dbReference type="Gene3D" id="1.10.260.40">
    <property type="entry name" value="lambda repressor-like DNA-binding domains"/>
    <property type="match status" value="1"/>
</dbReference>
<protein>
    <recommendedName>
        <fullName evidence="1">HTH cro/C1-type domain-containing protein</fullName>
    </recommendedName>
</protein>
<dbReference type="PROSITE" id="PS50943">
    <property type="entry name" value="HTH_CROC1"/>
    <property type="match status" value="1"/>
</dbReference>
<dbReference type="InterPro" id="IPR043917">
    <property type="entry name" value="DUF5753"/>
</dbReference>
<dbReference type="Pfam" id="PF01381">
    <property type="entry name" value="HTH_3"/>
    <property type="match status" value="1"/>
</dbReference>
<evidence type="ECO:0000313" key="2">
    <source>
        <dbReference type="EMBL" id="OKH91343.1"/>
    </source>
</evidence>
<dbReference type="SMART" id="SM00530">
    <property type="entry name" value="HTH_XRE"/>
    <property type="match status" value="1"/>
</dbReference>
<dbReference type="Proteomes" id="UP000186455">
    <property type="component" value="Unassembled WGS sequence"/>
</dbReference>
<sequence>MGHAERHERQAAFEFMGEELRRLRTEANLSQEDLGLRLCLGDGMIGHFEAGRRKPNLEQAQLLDLTLDTGGFFHRWRRWIDEGHFPDHFRAAAELEETATEIRLFGLSLVPGILQTTDYAYAVLLEGAANPATVKMEIELKLAGRSDRARVLDRPDPPVVWAMLDEAVLRRRVGGGAVMGAQLRHIAALGRAGRVRVHILPFAQGAHPLIESLLVLMAFNNAPSVAYVEGLRTGHLMDDPASVTHCNTAYALALGQALPVEASLALLIAAAEEHERADGIPG</sequence>
<dbReference type="InterPro" id="IPR010982">
    <property type="entry name" value="Lambda_DNA-bd_dom_sf"/>
</dbReference>
<accession>A0A1Q4V0I5</accession>
<feature type="domain" description="HTH cro/C1-type" evidence="1">
    <location>
        <begin position="20"/>
        <end position="63"/>
    </location>
</feature>
<evidence type="ECO:0000259" key="1">
    <source>
        <dbReference type="PROSITE" id="PS50943"/>
    </source>
</evidence>
<reference evidence="2 3" key="1">
    <citation type="submission" date="2015-06" db="EMBL/GenBank/DDBJ databases">
        <title>Cloning and characterization of the uncialamcin biosynthetic gene cluster.</title>
        <authorList>
            <person name="Yan X."/>
            <person name="Huang T."/>
            <person name="Ge H."/>
            <person name="Shen B."/>
        </authorList>
    </citation>
    <scope>NUCLEOTIDE SEQUENCE [LARGE SCALE GENOMIC DNA]</scope>
    <source>
        <strain evidence="2 3">DCA2648</strain>
    </source>
</reference>
<dbReference type="STRING" id="1048205.AB852_30885"/>
<evidence type="ECO:0000313" key="3">
    <source>
        <dbReference type="Proteomes" id="UP000186455"/>
    </source>
</evidence>
<gene>
    <name evidence="2" type="ORF">AB852_30885</name>
</gene>
<name>A0A1Q4V0I5_9ACTN</name>
<dbReference type="AlphaFoldDB" id="A0A1Q4V0I5"/>
<dbReference type="SUPFAM" id="SSF47413">
    <property type="entry name" value="lambda repressor-like DNA-binding domains"/>
    <property type="match status" value="1"/>
</dbReference>
<dbReference type="CDD" id="cd00093">
    <property type="entry name" value="HTH_XRE"/>
    <property type="match status" value="1"/>
</dbReference>